<evidence type="ECO:0000259" key="1">
    <source>
        <dbReference type="Pfam" id="PF09414"/>
    </source>
</evidence>
<comment type="caution">
    <text evidence="3">The sequence shown here is derived from an EMBL/GenBank/DDBJ whole genome shotgun (WGS) entry which is preliminary data.</text>
</comment>
<dbReference type="InterPro" id="IPR001072">
    <property type="entry name" value="RNA_ligase_Pab1020"/>
</dbReference>
<accession>A0A832WMI9</accession>
<dbReference type="SUPFAM" id="SSF56091">
    <property type="entry name" value="DNA ligase/mRNA capping enzyme, catalytic domain"/>
    <property type="match status" value="1"/>
</dbReference>
<dbReference type="Gene3D" id="3.30.70.2160">
    <property type="match status" value="1"/>
</dbReference>
<reference evidence="3" key="1">
    <citation type="journal article" date="2020" name="bioRxiv">
        <title>A rank-normalized archaeal taxonomy based on genome phylogeny resolves widespread incomplete and uneven classifications.</title>
        <authorList>
            <person name="Rinke C."/>
            <person name="Chuvochina M."/>
            <person name="Mussig A.J."/>
            <person name="Chaumeil P.-A."/>
            <person name="Waite D.W."/>
            <person name="Whitman W.B."/>
            <person name="Parks D.H."/>
            <person name="Hugenholtz P."/>
        </authorList>
    </citation>
    <scope>NUCLEOTIDE SEQUENCE</scope>
    <source>
        <strain evidence="3">UBA8853</strain>
    </source>
</reference>
<evidence type="ECO:0000313" key="3">
    <source>
        <dbReference type="EMBL" id="HII70312.1"/>
    </source>
</evidence>
<dbReference type="Pfam" id="PF18330">
    <property type="entry name" value="Lig_C"/>
    <property type="match status" value="1"/>
</dbReference>
<dbReference type="Gene3D" id="3.30.470.30">
    <property type="entry name" value="DNA ligase/mRNA capping enzyme"/>
    <property type="match status" value="1"/>
</dbReference>
<feature type="domain" description="RNA ligase Pab1020 C-terminal" evidence="2">
    <location>
        <begin position="259"/>
        <end position="382"/>
    </location>
</feature>
<dbReference type="OMA" id="EMAGPES"/>
<dbReference type="Gene3D" id="3.30.1490.70">
    <property type="match status" value="1"/>
</dbReference>
<gene>
    <name evidence="3" type="ORF">HA336_03665</name>
</gene>
<dbReference type="Pfam" id="PF09414">
    <property type="entry name" value="RNA_ligase"/>
    <property type="match status" value="1"/>
</dbReference>
<dbReference type="RefSeq" id="WP_011018898.1">
    <property type="nucleotide sequence ID" value="NZ_DUJS01000004.1"/>
</dbReference>
<sequence>MADPSKDVKKLSMILESEEWRVEKAIERGTIRRVRTSFPGFVYYRTVREFAGFERGTLIVPSHGLLLRGFPKIERALLLEPALRSRFGEVGKVIVEEKMNGHNVRVFELDGEVYAATRGGLICPYTTHKLRNMFEDELKQFFEDYPGTVVCGEFVGKENPYVSREYPEARDVGFFVFDVRDPSGRFWSYEEKLKVDEYGLERVRCFGEFEVSEVEEIHRIVRELDREGREGIVIKDPDRKLPPLKYTTHSAHVEEIEWAFRFAFDLGRDFVLTRTIREGFQSFEWCEKDRELKRRGAEIGRAIVEGLRRAVEQVVEEGEAYEEIPLTFESREWFERYEDFVKRVTGGTHSLKIIEEKEDGTVRAVLRKRYFGTGDKVSRILEEGVL</sequence>
<name>A0A832WMI9_9EURY</name>
<keyword evidence="3" id="KW-0436">Ligase</keyword>
<dbReference type="AlphaFoldDB" id="A0A832WMI9"/>
<proteinExistence type="predicted"/>
<protein>
    <submittedName>
        <fullName evidence="3">RNA ligase</fullName>
    </submittedName>
</protein>
<feature type="domain" description="RNA ligase" evidence="1">
    <location>
        <begin position="92"/>
        <end position="247"/>
    </location>
</feature>
<dbReference type="GO" id="GO:0016874">
    <property type="term" value="F:ligase activity"/>
    <property type="evidence" value="ECO:0007669"/>
    <property type="project" value="UniProtKB-KW"/>
</dbReference>
<dbReference type="PRINTS" id="PR01048">
    <property type="entry name" value="Y414FAMILY"/>
</dbReference>
<organism evidence="3 4">
    <name type="scientific">Methanopyrus kandleri</name>
    <dbReference type="NCBI Taxonomy" id="2320"/>
    <lineage>
        <taxon>Archaea</taxon>
        <taxon>Methanobacteriati</taxon>
        <taxon>Methanobacteriota</taxon>
        <taxon>Methanomada group</taxon>
        <taxon>Methanopyri</taxon>
        <taxon>Methanopyrales</taxon>
        <taxon>Methanopyraceae</taxon>
        <taxon>Methanopyrus</taxon>
    </lineage>
</organism>
<dbReference type="InterPro" id="IPR041596">
    <property type="entry name" value="Lig_Pab1020_C"/>
</dbReference>
<evidence type="ECO:0000259" key="2">
    <source>
        <dbReference type="Pfam" id="PF18330"/>
    </source>
</evidence>
<dbReference type="EMBL" id="DUJS01000004">
    <property type="protein sequence ID" value="HII70312.1"/>
    <property type="molecule type" value="Genomic_DNA"/>
</dbReference>
<dbReference type="CDD" id="cd07894">
    <property type="entry name" value="Adenylation_RNA_ligase"/>
    <property type="match status" value="1"/>
</dbReference>
<dbReference type="InterPro" id="IPR021122">
    <property type="entry name" value="RNA_ligase_dom_REL/Rnl2"/>
</dbReference>
<evidence type="ECO:0000313" key="4">
    <source>
        <dbReference type="Proteomes" id="UP000619545"/>
    </source>
</evidence>
<dbReference type="NCBIfam" id="TIGR01209">
    <property type="entry name" value="RNA ligase"/>
    <property type="match status" value="1"/>
</dbReference>
<dbReference type="Proteomes" id="UP000619545">
    <property type="component" value="Unassembled WGS sequence"/>
</dbReference>
<dbReference type="GeneID" id="1476629"/>